<reference evidence="1" key="1">
    <citation type="submission" date="2020-08" db="EMBL/GenBank/DDBJ databases">
        <title>Multicomponent nature underlies the extraordinary mechanical properties of spider dragline silk.</title>
        <authorList>
            <person name="Kono N."/>
            <person name="Nakamura H."/>
            <person name="Mori M."/>
            <person name="Yoshida Y."/>
            <person name="Ohtoshi R."/>
            <person name="Malay A.D."/>
            <person name="Moran D.A.P."/>
            <person name="Tomita M."/>
            <person name="Numata K."/>
            <person name="Arakawa K."/>
        </authorList>
    </citation>
    <scope>NUCLEOTIDE SEQUENCE</scope>
</reference>
<evidence type="ECO:0000313" key="2">
    <source>
        <dbReference type="Proteomes" id="UP000887159"/>
    </source>
</evidence>
<dbReference type="EMBL" id="BMAU01021395">
    <property type="protein sequence ID" value="GFY30963.1"/>
    <property type="molecule type" value="Genomic_DNA"/>
</dbReference>
<dbReference type="AlphaFoldDB" id="A0A8X7BH48"/>
<comment type="caution">
    <text evidence="1">The sequence shown here is derived from an EMBL/GenBank/DDBJ whole genome shotgun (WGS) entry which is preliminary data.</text>
</comment>
<evidence type="ECO:0000313" key="1">
    <source>
        <dbReference type="EMBL" id="GFY30963.1"/>
    </source>
</evidence>
<protein>
    <submittedName>
        <fullName evidence="1">Uncharacterized protein</fullName>
    </submittedName>
</protein>
<sequence>MDENGFQFPPNENTPAIVFEAKPGLIRIALHRSRGHLRSRVDFDTNHPELAARENLSSSRVTVLFLRVHNNNYRSSTFVAERCRPWPSLPDAESVVRKIAKVYESQKASHSASHLATSIRLCPAYSLPIARHRNL</sequence>
<gene>
    <name evidence="1" type="ORF">TNCV_1629361</name>
</gene>
<dbReference type="Proteomes" id="UP000887159">
    <property type="component" value="Unassembled WGS sequence"/>
</dbReference>
<proteinExistence type="predicted"/>
<organism evidence="1 2">
    <name type="scientific">Trichonephila clavipes</name>
    <name type="common">Golden silk orbweaver</name>
    <name type="synonym">Nephila clavipes</name>
    <dbReference type="NCBI Taxonomy" id="2585209"/>
    <lineage>
        <taxon>Eukaryota</taxon>
        <taxon>Metazoa</taxon>
        <taxon>Ecdysozoa</taxon>
        <taxon>Arthropoda</taxon>
        <taxon>Chelicerata</taxon>
        <taxon>Arachnida</taxon>
        <taxon>Araneae</taxon>
        <taxon>Araneomorphae</taxon>
        <taxon>Entelegynae</taxon>
        <taxon>Araneoidea</taxon>
        <taxon>Nephilidae</taxon>
        <taxon>Trichonephila</taxon>
    </lineage>
</organism>
<name>A0A8X7BH48_TRICX</name>
<accession>A0A8X7BH48</accession>
<keyword evidence="2" id="KW-1185">Reference proteome</keyword>